<dbReference type="EMBL" id="LUEZ02000040">
    <property type="protein sequence ID" value="RDB25875.1"/>
    <property type="molecule type" value="Genomic_DNA"/>
</dbReference>
<dbReference type="Proteomes" id="UP000076154">
    <property type="component" value="Unassembled WGS sequence"/>
</dbReference>
<feature type="domain" description="Fork-head" evidence="4">
    <location>
        <begin position="276"/>
        <end position="371"/>
    </location>
</feature>
<dbReference type="GO" id="GO:0000981">
    <property type="term" value="F:DNA-binding transcription factor activity, RNA polymerase II-specific"/>
    <property type="evidence" value="ECO:0007669"/>
    <property type="project" value="TreeGrafter"/>
</dbReference>
<name>A0A369JZW0_HYPMA</name>
<dbReference type="SUPFAM" id="SSF46785">
    <property type="entry name" value="Winged helix' DNA-binding domain"/>
    <property type="match status" value="1"/>
</dbReference>
<dbReference type="InterPro" id="IPR050211">
    <property type="entry name" value="FOX_domain-containing"/>
</dbReference>
<dbReference type="InterPro" id="IPR036388">
    <property type="entry name" value="WH-like_DNA-bd_sf"/>
</dbReference>
<dbReference type="InterPro" id="IPR036390">
    <property type="entry name" value="WH_DNA-bd_sf"/>
</dbReference>
<dbReference type="InterPro" id="IPR001766">
    <property type="entry name" value="Fork_head_dom"/>
</dbReference>
<keyword evidence="1 2" id="KW-0238">DNA-binding</keyword>
<dbReference type="GO" id="GO:0000978">
    <property type="term" value="F:RNA polymerase II cis-regulatory region sequence-specific DNA binding"/>
    <property type="evidence" value="ECO:0007669"/>
    <property type="project" value="TreeGrafter"/>
</dbReference>
<feature type="region of interest" description="Disordered" evidence="3">
    <location>
        <begin position="207"/>
        <end position="235"/>
    </location>
</feature>
<dbReference type="PRINTS" id="PR00053">
    <property type="entry name" value="FORKHEAD"/>
</dbReference>
<feature type="region of interest" description="Disordered" evidence="3">
    <location>
        <begin position="1"/>
        <end position="124"/>
    </location>
</feature>
<evidence type="ECO:0000256" key="3">
    <source>
        <dbReference type="SAM" id="MobiDB-lite"/>
    </source>
</evidence>
<dbReference type="STRING" id="39966.A0A369JZW0"/>
<dbReference type="AlphaFoldDB" id="A0A369JZW0"/>
<proteinExistence type="predicted"/>
<feature type="compositionally biased region" description="Basic and acidic residues" evidence="3">
    <location>
        <begin position="552"/>
        <end position="563"/>
    </location>
</feature>
<feature type="compositionally biased region" description="Polar residues" evidence="3">
    <location>
        <begin position="98"/>
        <end position="108"/>
    </location>
</feature>
<feature type="compositionally biased region" description="Polar residues" evidence="3">
    <location>
        <begin position="462"/>
        <end position="485"/>
    </location>
</feature>
<evidence type="ECO:0000313" key="5">
    <source>
        <dbReference type="EMBL" id="RDB25875.1"/>
    </source>
</evidence>
<feature type="compositionally biased region" description="Low complexity" evidence="3">
    <location>
        <begin position="9"/>
        <end position="20"/>
    </location>
</feature>
<protein>
    <submittedName>
        <fullName evidence="5">Forkhead box protein I1</fullName>
    </submittedName>
</protein>
<dbReference type="Gene3D" id="1.10.10.10">
    <property type="entry name" value="Winged helix-like DNA-binding domain superfamily/Winged helix DNA-binding domain"/>
    <property type="match status" value="1"/>
</dbReference>
<dbReference type="GO" id="GO:0005634">
    <property type="term" value="C:nucleus"/>
    <property type="evidence" value="ECO:0007669"/>
    <property type="project" value="UniProtKB-SubCell"/>
</dbReference>
<comment type="subcellular location">
    <subcellularLocation>
        <location evidence="2">Nucleus</location>
    </subcellularLocation>
</comment>
<dbReference type="CDD" id="cd00059">
    <property type="entry name" value="FH_FOX"/>
    <property type="match status" value="1"/>
</dbReference>
<evidence type="ECO:0000259" key="4">
    <source>
        <dbReference type="PROSITE" id="PS50039"/>
    </source>
</evidence>
<feature type="compositionally biased region" description="Polar residues" evidence="3">
    <location>
        <begin position="423"/>
        <end position="454"/>
    </location>
</feature>
<comment type="caution">
    <text evidence="5">The sequence shown here is derived from an EMBL/GenBank/DDBJ whole genome shotgun (WGS) entry which is preliminary data.</text>
</comment>
<keyword evidence="6" id="KW-1185">Reference proteome</keyword>
<dbReference type="PROSITE" id="PS50039">
    <property type="entry name" value="FORK_HEAD_3"/>
    <property type="match status" value="1"/>
</dbReference>
<dbReference type="Pfam" id="PF00250">
    <property type="entry name" value="Forkhead"/>
    <property type="match status" value="1"/>
</dbReference>
<evidence type="ECO:0000256" key="2">
    <source>
        <dbReference type="PROSITE-ProRule" id="PRU00089"/>
    </source>
</evidence>
<keyword evidence="2" id="KW-0539">Nucleus</keyword>
<dbReference type="PANTHER" id="PTHR11829">
    <property type="entry name" value="FORKHEAD BOX PROTEIN"/>
    <property type="match status" value="1"/>
</dbReference>
<gene>
    <name evidence="5" type="primary">FOXI1</name>
    <name evidence="5" type="ORF">Hypma_006267</name>
</gene>
<feature type="compositionally biased region" description="Polar residues" evidence="3">
    <location>
        <begin position="21"/>
        <end position="31"/>
    </location>
</feature>
<feature type="DNA-binding region" description="Fork-head" evidence="2">
    <location>
        <begin position="276"/>
        <end position="371"/>
    </location>
</feature>
<feature type="region of interest" description="Disordered" evidence="3">
    <location>
        <begin position="521"/>
        <end position="563"/>
    </location>
</feature>
<reference evidence="5" key="1">
    <citation type="submission" date="2018-04" db="EMBL/GenBank/DDBJ databases">
        <title>Whole genome sequencing of Hypsizygus marmoreus.</title>
        <authorList>
            <person name="Choi I.-G."/>
            <person name="Min B."/>
            <person name="Kim J.-G."/>
            <person name="Kim S."/>
            <person name="Oh Y.-L."/>
            <person name="Kong W.-S."/>
            <person name="Park H."/>
            <person name="Jeong J."/>
            <person name="Song E.-S."/>
        </authorList>
    </citation>
    <scope>NUCLEOTIDE SEQUENCE [LARGE SCALE GENOMIC DNA]</scope>
    <source>
        <strain evidence="5">51987-8</strain>
    </source>
</reference>
<dbReference type="SMART" id="SM00339">
    <property type="entry name" value="FH"/>
    <property type="match status" value="1"/>
</dbReference>
<dbReference type="PANTHER" id="PTHR11829:SF343">
    <property type="entry name" value="FORK-HEAD DOMAIN-CONTAINING PROTEIN"/>
    <property type="match status" value="1"/>
</dbReference>
<feature type="region of interest" description="Disordered" evidence="3">
    <location>
        <begin position="353"/>
        <end position="501"/>
    </location>
</feature>
<dbReference type="InParanoid" id="A0A369JZW0"/>
<evidence type="ECO:0000256" key="1">
    <source>
        <dbReference type="ARBA" id="ARBA00023125"/>
    </source>
</evidence>
<accession>A0A369JZW0</accession>
<dbReference type="OrthoDB" id="5954824at2759"/>
<feature type="compositionally biased region" description="Polar residues" evidence="3">
    <location>
        <begin position="391"/>
        <end position="407"/>
    </location>
</feature>
<evidence type="ECO:0000313" key="6">
    <source>
        <dbReference type="Proteomes" id="UP000076154"/>
    </source>
</evidence>
<sequence>MSRSYYQGFLPSLHFSSPSPINSFTIPRSYNHSSDESETGGGGGSPASHGDSQHIAQDHTVTDAPFIPRRDNPPTNSQPSRDLILPPDTRNYIYGAPQASSPPTTYSDRPSPYDPQSRHGPIYASDPARHLSYLRDDQRPQWPNVSPDPSDYLYHPEVADPYSVDQEILPSAPDMTRQTQSRFPRHGRTYPEVSASSRFTGYSRRLVASRQDPPSPSPEYSANIKHSPSSTPISLSPSLLQTSDTFIEEWLRSVTNIPEGMPVNLWSLPGLPPNQRPALAQRYLAALAIWGSEKKRLTLKAIYAAISARFPAFNDPNDKSWQGSIRHSLSLHNIFKHIGREITEPGKGGYWELDISKGDGYKRPRKRRSKQDRDIVAGDYEMSEESEDSSPGPSGTPQEPSSGASRSRTPKLSAPYPVRPSAGQPTISSGLRQMSVSPTPPSSQAAFGQSSYHSSTRHPAFGQTSMGPGSLNRAQSQPNFTTLSEVSRPHSRSATVPAPGTYAPMAPLRLLLGMPVVHFQLPNRQGGESEGSSSDIPMAHEDDEDQEQSLHTLRDPKGKGRAR</sequence>
<feature type="region of interest" description="Disordered" evidence="3">
    <location>
        <begin position="175"/>
        <end position="195"/>
    </location>
</feature>
<organism evidence="5 6">
    <name type="scientific">Hypsizygus marmoreus</name>
    <name type="common">White beech mushroom</name>
    <name type="synonym">Agaricus marmoreus</name>
    <dbReference type="NCBI Taxonomy" id="39966"/>
    <lineage>
        <taxon>Eukaryota</taxon>
        <taxon>Fungi</taxon>
        <taxon>Dikarya</taxon>
        <taxon>Basidiomycota</taxon>
        <taxon>Agaricomycotina</taxon>
        <taxon>Agaricomycetes</taxon>
        <taxon>Agaricomycetidae</taxon>
        <taxon>Agaricales</taxon>
        <taxon>Tricholomatineae</taxon>
        <taxon>Lyophyllaceae</taxon>
        <taxon>Hypsizygus</taxon>
    </lineage>
</organism>